<protein>
    <submittedName>
        <fullName evidence="1">Uncharacterized protein</fullName>
    </submittedName>
</protein>
<keyword evidence="2" id="KW-1185">Reference proteome</keyword>
<reference evidence="1 2" key="1">
    <citation type="submission" date="2024-01" db="EMBL/GenBank/DDBJ databases">
        <title>The genomes of 5 underutilized Papilionoideae crops provide insights into root nodulation and disease resistanc.</title>
        <authorList>
            <person name="Jiang F."/>
        </authorList>
    </citation>
    <scope>NUCLEOTIDE SEQUENCE [LARGE SCALE GENOMIC DNA]</scope>
    <source>
        <strain evidence="1">LVBAO_FW01</strain>
        <tissue evidence="1">Leaves</tissue>
    </source>
</reference>
<dbReference type="EMBL" id="JAYMYQ010000010">
    <property type="protein sequence ID" value="KAK7308405.1"/>
    <property type="molecule type" value="Genomic_DNA"/>
</dbReference>
<dbReference type="AlphaFoldDB" id="A0AAN9PQM6"/>
<organism evidence="1 2">
    <name type="scientific">Canavalia gladiata</name>
    <name type="common">Sword bean</name>
    <name type="synonym">Dolichos gladiatus</name>
    <dbReference type="NCBI Taxonomy" id="3824"/>
    <lineage>
        <taxon>Eukaryota</taxon>
        <taxon>Viridiplantae</taxon>
        <taxon>Streptophyta</taxon>
        <taxon>Embryophyta</taxon>
        <taxon>Tracheophyta</taxon>
        <taxon>Spermatophyta</taxon>
        <taxon>Magnoliopsida</taxon>
        <taxon>eudicotyledons</taxon>
        <taxon>Gunneridae</taxon>
        <taxon>Pentapetalae</taxon>
        <taxon>rosids</taxon>
        <taxon>fabids</taxon>
        <taxon>Fabales</taxon>
        <taxon>Fabaceae</taxon>
        <taxon>Papilionoideae</taxon>
        <taxon>50 kb inversion clade</taxon>
        <taxon>NPAAA clade</taxon>
        <taxon>indigoferoid/millettioid clade</taxon>
        <taxon>Phaseoleae</taxon>
        <taxon>Canavalia</taxon>
    </lineage>
</organism>
<evidence type="ECO:0000313" key="2">
    <source>
        <dbReference type="Proteomes" id="UP001367508"/>
    </source>
</evidence>
<dbReference type="Proteomes" id="UP001367508">
    <property type="component" value="Unassembled WGS sequence"/>
</dbReference>
<name>A0AAN9PQM6_CANGL</name>
<proteinExistence type="predicted"/>
<gene>
    <name evidence="1" type="ORF">VNO77_42009</name>
</gene>
<comment type="caution">
    <text evidence="1">The sequence shown here is derived from an EMBL/GenBank/DDBJ whole genome shotgun (WGS) entry which is preliminary data.</text>
</comment>
<evidence type="ECO:0000313" key="1">
    <source>
        <dbReference type="EMBL" id="KAK7308405.1"/>
    </source>
</evidence>
<accession>A0AAN9PQM6</accession>
<sequence>MIWGMASLLPNDHELAYEYTTYPNIILFSSASWVNAYPETTLGRFGKQQVWNKDNKKWNDINSQCLSLFALFSFFLG</sequence>